<dbReference type="GeneID" id="106468584"/>
<dbReference type="InterPro" id="IPR003195">
    <property type="entry name" value="TFIID_TAF13"/>
</dbReference>
<dbReference type="Proteomes" id="UP000694941">
    <property type="component" value="Unplaced"/>
</dbReference>
<feature type="region of interest" description="Disordered" evidence="6">
    <location>
        <begin position="284"/>
        <end position="330"/>
    </location>
</feature>
<evidence type="ECO:0000256" key="2">
    <source>
        <dbReference type="ARBA" id="ARBA00023015"/>
    </source>
</evidence>
<keyword evidence="2" id="KW-0805">Transcription regulation</keyword>
<sequence length="378" mass="42791">MRKYNDMSTYRLNFTSSNIYLSGDMIWHGFGDSRKPLLESAQLIEEIVRQQLNLLLFQSGENASLRGARFIGLEDVLFLLRKDKVKLSRVIKYLNLKDLKHSIVKGSGIEEEELVESAGGKEKEENKIAMAKMKRTKLCYDFLSSIDQTGELLTAFDEDIFDEVKLDRQTRADRQTRCMNQAQYLEFCESRRMSFSRNYRSTKFRDWLLKDGVTDMKPNALALEIFNYLAYETVAQIIDLALLVKKDAEGASGDPVDRLIPLNVNNPEYPSIQLGFHNSGMSLGTASESPTQGCSPSPTSPASSSYGNQSPGSSGYGKPKPKKQKKVEEKTILHIPTSNTILPDDIREVIQRYWSPCGSFVLFSKIHHPTIETRLLCC</sequence>
<keyword evidence="4" id="KW-0539">Nucleus</keyword>
<comment type="similarity">
    <text evidence="5">Belongs to the SPT3 family.</text>
</comment>
<dbReference type="CDD" id="cd22926">
    <property type="entry name" value="HFD_SPT3"/>
    <property type="match status" value="1"/>
</dbReference>
<keyword evidence="7" id="KW-1185">Reference proteome</keyword>
<proteinExistence type="inferred from homology"/>
<evidence type="ECO:0000256" key="1">
    <source>
        <dbReference type="ARBA" id="ARBA00004123"/>
    </source>
</evidence>
<dbReference type="PANTHER" id="PTHR11380:SF16">
    <property type="entry name" value="TRANSCRIPTION INITIATION PROTEIN SPT3 HOMOLOG"/>
    <property type="match status" value="1"/>
</dbReference>
<comment type="subcellular location">
    <subcellularLocation>
        <location evidence="1">Nucleus</location>
    </subcellularLocation>
</comment>
<reference evidence="8" key="1">
    <citation type="submission" date="2025-08" db="UniProtKB">
        <authorList>
            <consortium name="RefSeq"/>
        </authorList>
    </citation>
    <scope>IDENTIFICATION</scope>
    <source>
        <tissue evidence="8">Muscle</tissue>
    </source>
</reference>
<dbReference type="Pfam" id="PF02269">
    <property type="entry name" value="TFIID-18kDa"/>
    <property type="match status" value="1"/>
</dbReference>
<evidence type="ECO:0000313" key="7">
    <source>
        <dbReference type="Proteomes" id="UP000694941"/>
    </source>
</evidence>
<protein>
    <submittedName>
        <fullName evidence="8">Transcription initiation protein SPT3 homolog isoform X1</fullName>
    </submittedName>
</protein>
<organism evidence="7 8">
    <name type="scientific">Limulus polyphemus</name>
    <name type="common">Atlantic horseshoe crab</name>
    <dbReference type="NCBI Taxonomy" id="6850"/>
    <lineage>
        <taxon>Eukaryota</taxon>
        <taxon>Metazoa</taxon>
        <taxon>Ecdysozoa</taxon>
        <taxon>Arthropoda</taxon>
        <taxon>Chelicerata</taxon>
        <taxon>Merostomata</taxon>
        <taxon>Xiphosura</taxon>
        <taxon>Limulidae</taxon>
        <taxon>Limulus</taxon>
    </lineage>
</organism>
<evidence type="ECO:0000256" key="3">
    <source>
        <dbReference type="ARBA" id="ARBA00023163"/>
    </source>
</evidence>
<dbReference type="RefSeq" id="XP_022252635.1">
    <property type="nucleotide sequence ID" value="XM_022396927.1"/>
</dbReference>
<accession>A0ABM1T9S9</accession>
<evidence type="ECO:0000313" key="8">
    <source>
        <dbReference type="RefSeq" id="XP_022252635.1"/>
    </source>
</evidence>
<name>A0ABM1T9S9_LIMPO</name>
<feature type="compositionally biased region" description="Low complexity" evidence="6">
    <location>
        <begin position="295"/>
        <end position="318"/>
    </location>
</feature>
<evidence type="ECO:0000256" key="5">
    <source>
        <dbReference type="ARBA" id="ARBA00061274"/>
    </source>
</evidence>
<evidence type="ECO:0000256" key="4">
    <source>
        <dbReference type="ARBA" id="ARBA00023242"/>
    </source>
</evidence>
<feature type="compositionally biased region" description="Polar residues" evidence="6">
    <location>
        <begin position="284"/>
        <end position="294"/>
    </location>
</feature>
<dbReference type="PANTHER" id="PTHR11380">
    <property type="entry name" value="TRANSCRIPTION INITIATION FACTOR TFIID/SUPT3-RELATED"/>
    <property type="match status" value="1"/>
</dbReference>
<evidence type="ECO:0000256" key="6">
    <source>
        <dbReference type="SAM" id="MobiDB-lite"/>
    </source>
</evidence>
<dbReference type="InterPro" id="IPR009072">
    <property type="entry name" value="Histone-fold"/>
</dbReference>
<dbReference type="Gene3D" id="1.10.20.10">
    <property type="entry name" value="Histone, subunit A"/>
    <property type="match status" value="1"/>
</dbReference>
<gene>
    <name evidence="8" type="primary">LOC106468584</name>
</gene>
<keyword evidence="3" id="KW-0804">Transcription</keyword>